<keyword evidence="2" id="KW-1185">Reference proteome</keyword>
<sequence length="536" mass="59735">MCRIRWVGEFLERVGAVHTRMTKAPANGRVTGGDLRDICDEVGDAMVRNASDADRPAVTGQIVPADRRSRAVAAGQDLQAFEDLMLDVLKEWGLPTEGIIVAVREREKLLKNTPDALECLDPAQRTRAAYVAKMILAASVGLFDAALNYLWNETINELRERVAAFDVSYFFDLAEPDPARRKGLRTPEDLAKIDDAKLMEAANRIKLISDVGYKQLDHIRYMRNNASAAHPNQVALTGLKLAEWLETCIREVITLPRDTTVAEIGRLLVNIKTQRLTTGDLAAAASFFDRLPPDQADNLGAGLFGIYTDPEATPDTLDNVRSLWPQLWQYLSENARFDCGIKLSRFHANADADRAARARELLNLVDGTAYLPEYERTAELAQALDELNSAHEGWNNFSEEALPAARLLNLVGKYGQVPAQLNSRYVAQIVYVFLTNGHGTSWAADPTYEQLIRLFDSDQAALALRSFTESRIASRLQHTLSRTKWDELLDLIEPKLTGRRDRTLLDAIRAFTGTPDQLALDSGIKRLLGGPRQRRA</sequence>
<evidence type="ECO:0000313" key="2">
    <source>
        <dbReference type="Proteomes" id="UP000597656"/>
    </source>
</evidence>
<dbReference type="Proteomes" id="UP000597656">
    <property type="component" value="Unassembled WGS sequence"/>
</dbReference>
<comment type="caution">
    <text evidence="1">The sequence shown here is derived from an EMBL/GenBank/DDBJ whole genome shotgun (WGS) entry which is preliminary data.</text>
</comment>
<accession>A0ABQ2IVE5</accession>
<dbReference type="EMBL" id="BMNC01000030">
    <property type="protein sequence ID" value="GGN29342.1"/>
    <property type="molecule type" value="Genomic_DNA"/>
</dbReference>
<protein>
    <submittedName>
        <fullName evidence="1">Uncharacterized protein</fullName>
    </submittedName>
</protein>
<name>A0ABQ2IVE5_9PSEU</name>
<gene>
    <name evidence="1" type="ORF">GCM10011609_86280</name>
</gene>
<reference evidence="2" key="1">
    <citation type="journal article" date="2019" name="Int. J. Syst. Evol. Microbiol.">
        <title>The Global Catalogue of Microorganisms (GCM) 10K type strain sequencing project: providing services to taxonomists for standard genome sequencing and annotation.</title>
        <authorList>
            <consortium name="The Broad Institute Genomics Platform"/>
            <consortium name="The Broad Institute Genome Sequencing Center for Infectious Disease"/>
            <person name="Wu L."/>
            <person name="Ma J."/>
        </authorList>
    </citation>
    <scope>NUCLEOTIDE SEQUENCE [LARGE SCALE GENOMIC DNA]</scope>
    <source>
        <strain evidence="2">CGMCC 4.7319</strain>
    </source>
</reference>
<evidence type="ECO:0000313" key="1">
    <source>
        <dbReference type="EMBL" id="GGN29342.1"/>
    </source>
</evidence>
<proteinExistence type="predicted"/>
<organism evidence="1 2">
    <name type="scientific">Lentzea pudingi</name>
    <dbReference type="NCBI Taxonomy" id="1789439"/>
    <lineage>
        <taxon>Bacteria</taxon>
        <taxon>Bacillati</taxon>
        <taxon>Actinomycetota</taxon>
        <taxon>Actinomycetes</taxon>
        <taxon>Pseudonocardiales</taxon>
        <taxon>Pseudonocardiaceae</taxon>
        <taxon>Lentzea</taxon>
    </lineage>
</organism>